<organism evidence="2">
    <name type="scientific">Candidatus Kentrum sp. FW</name>
    <dbReference type="NCBI Taxonomy" id="2126338"/>
    <lineage>
        <taxon>Bacteria</taxon>
        <taxon>Pseudomonadati</taxon>
        <taxon>Pseudomonadota</taxon>
        <taxon>Gammaproteobacteria</taxon>
        <taxon>Candidatus Kentrum</taxon>
    </lineage>
</organism>
<dbReference type="EMBL" id="CAADEW010000013">
    <property type="protein sequence ID" value="VFJ46552.1"/>
    <property type="molecule type" value="Genomic_DNA"/>
</dbReference>
<reference evidence="2" key="1">
    <citation type="submission" date="2019-02" db="EMBL/GenBank/DDBJ databases">
        <authorList>
            <person name="Gruber-Vodicka R. H."/>
            <person name="Seah K. B. B."/>
        </authorList>
    </citation>
    <scope>NUCLEOTIDE SEQUENCE</scope>
    <source>
        <strain evidence="2">BECK_BZ106</strain>
        <strain evidence="1">BECK_BZ15</strain>
    </source>
</reference>
<evidence type="ECO:0000313" key="1">
    <source>
        <dbReference type="EMBL" id="VFJ46552.1"/>
    </source>
</evidence>
<accession>A0A450S7J6</accession>
<dbReference type="AlphaFoldDB" id="A0A450S7J6"/>
<dbReference type="EMBL" id="CAADFD010000003">
    <property type="protein sequence ID" value="VFJ47846.1"/>
    <property type="molecule type" value="Genomic_DNA"/>
</dbReference>
<sequence length="53" mass="5818">MPENRTSESVRGCPVTGVPAARCLLLMKIFSQTKICTMEAIGEEELHNKPENG</sequence>
<protein>
    <submittedName>
        <fullName evidence="2">Uncharacterized protein</fullName>
    </submittedName>
</protein>
<name>A0A450S7J6_9GAMM</name>
<gene>
    <name evidence="1" type="ORF">BECKFW1821A_GA0114235_101323</name>
    <name evidence="2" type="ORF">BECKFW1821B_GA0114236_100331</name>
</gene>
<evidence type="ECO:0000313" key="2">
    <source>
        <dbReference type="EMBL" id="VFJ47846.1"/>
    </source>
</evidence>
<proteinExistence type="predicted"/>